<dbReference type="EMBL" id="VRMN01000018">
    <property type="protein sequence ID" value="KAA8490819.1"/>
    <property type="molecule type" value="Genomic_DNA"/>
</dbReference>
<accession>A0A5J4YHD1</accession>
<gene>
    <name evidence="2" type="ORF">FVE85_1266</name>
</gene>
<dbReference type="InterPro" id="IPR001005">
    <property type="entry name" value="SANT/Myb"/>
</dbReference>
<dbReference type="Proteomes" id="UP000324585">
    <property type="component" value="Unassembled WGS sequence"/>
</dbReference>
<feature type="region of interest" description="Disordered" evidence="1">
    <location>
        <begin position="476"/>
        <end position="505"/>
    </location>
</feature>
<organism evidence="2 3">
    <name type="scientific">Porphyridium purpureum</name>
    <name type="common">Red alga</name>
    <name type="synonym">Porphyridium cruentum</name>
    <dbReference type="NCBI Taxonomy" id="35688"/>
    <lineage>
        <taxon>Eukaryota</taxon>
        <taxon>Rhodophyta</taxon>
        <taxon>Bangiophyceae</taxon>
        <taxon>Porphyridiales</taxon>
        <taxon>Porphyridiaceae</taxon>
        <taxon>Porphyridium</taxon>
    </lineage>
</organism>
<feature type="compositionally biased region" description="Basic and acidic residues" evidence="1">
    <location>
        <begin position="308"/>
        <end position="330"/>
    </location>
</feature>
<dbReference type="InterPro" id="IPR009057">
    <property type="entry name" value="Homeodomain-like_sf"/>
</dbReference>
<reference evidence="3" key="1">
    <citation type="journal article" date="2019" name="Nat. Commun.">
        <title>Expansion of phycobilisome linker gene families in mesophilic red algae.</title>
        <authorList>
            <person name="Lee J."/>
            <person name="Kim D."/>
            <person name="Bhattacharya D."/>
            <person name="Yoon H.S."/>
        </authorList>
    </citation>
    <scope>NUCLEOTIDE SEQUENCE [LARGE SCALE GENOMIC DNA]</scope>
    <source>
        <strain evidence="3">CCMP 1328</strain>
    </source>
</reference>
<name>A0A5J4YHD1_PORPP</name>
<evidence type="ECO:0000313" key="2">
    <source>
        <dbReference type="EMBL" id="KAA8490819.1"/>
    </source>
</evidence>
<evidence type="ECO:0000256" key="1">
    <source>
        <dbReference type="SAM" id="MobiDB-lite"/>
    </source>
</evidence>
<feature type="region of interest" description="Disordered" evidence="1">
    <location>
        <begin position="244"/>
        <end position="334"/>
    </location>
</feature>
<keyword evidence="3" id="KW-1185">Reference proteome</keyword>
<proteinExistence type="predicted"/>
<feature type="compositionally biased region" description="Basic and acidic residues" evidence="1">
    <location>
        <begin position="490"/>
        <end position="499"/>
    </location>
</feature>
<evidence type="ECO:0008006" key="4">
    <source>
        <dbReference type="Google" id="ProtNLM"/>
    </source>
</evidence>
<protein>
    <recommendedName>
        <fullName evidence="4">Myb-like domain-containing protein</fullName>
    </recommendedName>
</protein>
<feature type="compositionally biased region" description="Polar residues" evidence="1">
    <location>
        <begin position="266"/>
        <end position="283"/>
    </location>
</feature>
<dbReference type="CDD" id="cd00167">
    <property type="entry name" value="SANT"/>
    <property type="match status" value="1"/>
</dbReference>
<feature type="region of interest" description="Disordered" evidence="1">
    <location>
        <begin position="210"/>
        <end position="229"/>
    </location>
</feature>
<comment type="caution">
    <text evidence="2">The sequence shown here is derived from an EMBL/GenBank/DDBJ whole genome shotgun (WGS) entry which is preliminary data.</text>
</comment>
<feature type="compositionally biased region" description="Polar residues" evidence="1">
    <location>
        <begin position="172"/>
        <end position="185"/>
    </location>
</feature>
<feature type="region of interest" description="Disordered" evidence="1">
    <location>
        <begin position="163"/>
        <end position="197"/>
    </location>
</feature>
<dbReference type="SUPFAM" id="SSF46689">
    <property type="entry name" value="Homeodomain-like"/>
    <property type="match status" value="1"/>
</dbReference>
<dbReference type="AlphaFoldDB" id="A0A5J4YHD1"/>
<dbReference type="OrthoDB" id="118550at2759"/>
<evidence type="ECO:0000313" key="3">
    <source>
        <dbReference type="Proteomes" id="UP000324585"/>
    </source>
</evidence>
<dbReference type="Gene3D" id="1.10.10.60">
    <property type="entry name" value="Homeodomain-like"/>
    <property type="match status" value="1"/>
</dbReference>
<sequence length="653" mass="71786">MRDRPALQLTDWTVRPCLREACGSHAHAQGARGKPSRFCTVWELRGYCAHANEPFCAPLHAIERVHEHRTLLMAGSRQIRLLGAPAYGARHGERNRELTKRMASVFQDGFPCAYRTITTYLGRLLASFKEHEVLDMDFRQDTVDTGEHVATRAEPEFAVKEPLAGEEHVQEDTSGASLTKASESVAQAAVGPHKQDESTVAIHHERLDSTPNEGLVSLSPKEQDVPPALPADQIPVAASQCEHKLQETQTVSPPKPQRKGARAADQTCQQELTTRVTRSQTIAPASRGAPACSKPSDSGGIKRGRSGSRKEQASQEQANKDNSDVTDSHAGKTNALKEWSKSDIKRYNDACARIPMQSGQYWTLVAYAVGTKTAEQCIAKWQSQVAGSPNSLHREGGRSTGVPDSAKVVQWLNNGKKKNAGTAKYRKFMRSVAASVNELHHEKSRRDDVYESTPFRKSRELEGQAQVMLSQMLGDEEGEASPEYGNTRYKSQEDKETKKERKRTRCSPRLTILEPSTAVKRQRRELGLSRGIFKTPEVISRAKAIRPDAADAYIVAFRKRLKGNSSQNALPKGPKSTLAATGSDSHALEASTFITPSAKLRFSARKARQPLVKMDASEAVSPGDGDFFEQLAGGGEALLSEDEAVADEYYFSD</sequence>